<organism evidence="1 2">
    <name type="scientific">Fusarium ambrosium</name>
    <dbReference type="NCBI Taxonomy" id="131363"/>
    <lineage>
        <taxon>Eukaryota</taxon>
        <taxon>Fungi</taxon>
        <taxon>Dikarya</taxon>
        <taxon>Ascomycota</taxon>
        <taxon>Pezizomycotina</taxon>
        <taxon>Sordariomycetes</taxon>
        <taxon>Hypocreomycetidae</taxon>
        <taxon>Hypocreales</taxon>
        <taxon>Nectriaceae</taxon>
        <taxon>Fusarium</taxon>
        <taxon>Fusarium solani species complex</taxon>
    </lineage>
</organism>
<evidence type="ECO:0000313" key="1">
    <source>
        <dbReference type="EMBL" id="RSL98424.1"/>
    </source>
</evidence>
<comment type="caution">
    <text evidence="1">The sequence shown here is derived from an EMBL/GenBank/DDBJ whole genome shotgun (WGS) entry which is preliminary data.</text>
</comment>
<sequence length="132" mass="14820">MEMLCATRTLQAWKAVPTLIPRSLTSRRDPSVLNPLTAEQLDSRADEFVKAIDLEAVRALASSYNDGSPCRIDEMATARGSFDICFFVKFDARAWAVRIRHAGYSRRLGEAPERSVHDAVNPYTLRPYPPAH</sequence>
<evidence type="ECO:0000313" key="2">
    <source>
        <dbReference type="Proteomes" id="UP000288429"/>
    </source>
</evidence>
<accession>A0A428T8T8</accession>
<proteinExistence type="predicted"/>
<dbReference type="EMBL" id="NIZV01000236">
    <property type="protein sequence ID" value="RSL98424.1"/>
    <property type="molecule type" value="Genomic_DNA"/>
</dbReference>
<reference evidence="1 2" key="1">
    <citation type="submission" date="2017-06" db="EMBL/GenBank/DDBJ databases">
        <title>Cmopartive genomic analysis of Ambrosia Fusariam Clade fungi.</title>
        <authorList>
            <person name="Stajich J.E."/>
            <person name="Carrillo J."/>
            <person name="Kijimoto T."/>
            <person name="Eskalen A."/>
            <person name="O'Donnell K."/>
            <person name="Kasson M."/>
        </authorList>
    </citation>
    <scope>NUCLEOTIDE SEQUENCE [LARGE SCALE GENOMIC DNA]</scope>
    <source>
        <strain evidence="1 2">NRRL 20438</strain>
    </source>
</reference>
<protein>
    <submittedName>
        <fullName evidence="1">Uncharacterized protein</fullName>
    </submittedName>
</protein>
<keyword evidence="2" id="KW-1185">Reference proteome</keyword>
<name>A0A428T8T8_9HYPO</name>
<dbReference type="AlphaFoldDB" id="A0A428T8T8"/>
<gene>
    <name evidence="1" type="ORF">CDV31_012585</name>
</gene>
<dbReference type="Proteomes" id="UP000288429">
    <property type="component" value="Unassembled WGS sequence"/>
</dbReference>